<organism evidence="7 8">
    <name type="scientific">Palleronia abyssalis</name>
    <dbReference type="NCBI Taxonomy" id="1501240"/>
    <lineage>
        <taxon>Bacteria</taxon>
        <taxon>Pseudomonadati</taxon>
        <taxon>Pseudomonadota</taxon>
        <taxon>Alphaproteobacteria</taxon>
        <taxon>Rhodobacterales</taxon>
        <taxon>Roseobacteraceae</taxon>
        <taxon>Palleronia</taxon>
    </lineage>
</organism>
<feature type="domain" description="Methyl-accepting transducer" evidence="4">
    <location>
        <begin position="427"/>
        <end position="656"/>
    </location>
</feature>
<dbReference type="CDD" id="cd00130">
    <property type="entry name" value="PAS"/>
    <property type="match status" value="3"/>
</dbReference>
<dbReference type="InterPro" id="IPR004089">
    <property type="entry name" value="MCPsignal_dom"/>
</dbReference>
<dbReference type="SUPFAM" id="SSF55785">
    <property type="entry name" value="PYP-like sensor domain (PAS domain)"/>
    <property type="match status" value="3"/>
</dbReference>
<evidence type="ECO:0000256" key="3">
    <source>
        <dbReference type="PROSITE-ProRule" id="PRU00284"/>
    </source>
</evidence>
<protein>
    <submittedName>
        <fullName evidence="7">Biofilm dispersion protein BdlA</fullName>
    </submittedName>
</protein>
<dbReference type="InterPro" id="IPR000014">
    <property type="entry name" value="PAS"/>
</dbReference>
<gene>
    <name evidence="7" type="primary">bdlA</name>
    <name evidence="7" type="ORF">PAA8504_03139</name>
</gene>
<evidence type="ECO:0000259" key="4">
    <source>
        <dbReference type="PROSITE" id="PS50111"/>
    </source>
</evidence>
<dbReference type="Pfam" id="PF13426">
    <property type="entry name" value="PAS_9"/>
    <property type="match status" value="3"/>
</dbReference>
<name>A0A2R8BYN0_9RHOB</name>
<dbReference type="InterPro" id="IPR001610">
    <property type="entry name" value="PAC"/>
</dbReference>
<dbReference type="PANTHER" id="PTHR43531">
    <property type="entry name" value="PROTEIN ICFG"/>
    <property type="match status" value="1"/>
</dbReference>
<proteinExistence type="inferred from homology"/>
<evidence type="ECO:0000259" key="6">
    <source>
        <dbReference type="PROSITE" id="PS50885"/>
    </source>
</evidence>
<dbReference type="PROSITE" id="PS50112">
    <property type="entry name" value="PAS"/>
    <property type="match status" value="3"/>
</dbReference>
<dbReference type="PANTHER" id="PTHR43531:SF11">
    <property type="entry name" value="METHYL-ACCEPTING CHEMOTAXIS PROTEIN 3"/>
    <property type="match status" value="1"/>
</dbReference>
<dbReference type="OrthoDB" id="9765776at2"/>
<evidence type="ECO:0000313" key="7">
    <source>
        <dbReference type="EMBL" id="SPJ25288.1"/>
    </source>
</evidence>
<accession>A0A2R8BYN0</accession>
<dbReference type="NCBIfam" id="TIGR00229">
    <property type="entry name" value="sensory_box"/>
    <property type="match status" value="3"/>
</dbReference>
<dbReference type="SMART" id="SM00091">
    <property type="entry name" value="PAS"/>
    <property type="match status" value="3"/>
</dbReference>
<keyword evidence="8" id="KW-1185">Reference proteome</keyword>
<dbReference type="SUPFAM" id="SSF58104">
    <property type="entry name" value="Methyl-accepting chemotaxis protein (MCP) signaling domain"/>
    <property type="match status" value="1"/>
</dbReference>
<keyword evidence="3" id="KW-0807">Transducer</keyword>
<reference evidence="7 8" key="1">
    <citation type="submission" date="2018-03" db="EMBL/GenBank/DDBJ databases">
        <authorList>
            <person name="Keele B.F."/>
        </authorList>
    </citation>
    <scope>NUCLEOTIDE SEQUENCE [LARGE SCALE GENOMIC DNA]</scope>
    <source>
        <strain evidence="7 8">CECT 8504</strain>
    </source>
</reference>
<feature type="domain" description="PAS" evidence="5">
    <location>
        <begin position="27"/>
        <end position="83"/>
    </location>
</feature>
<dbReference type="Gene3D" id="3.30.450.20">
    <property type="entry name" value="PAS domain"/>
    <property type="match status" value="3"/>
</dbReference>
<dbReference type="Pfam" id="PF00015">
    <property type="entry name" value="MCPsignal"/>
    <property type="match status" value="1"/>
</dbReference>
<comment type="similarity">
    <text evidence="2">Belongs to the methyl-accepting chemotaxis (MCP) protein family.</text>
</comment>
<dbReference type="InterPro" id="IPR003660">
    <property type="entry name" value="HAMP_dom"/>
</dbReference>
<dbReference type="InterPro" id="IPR035965">
    <property type="entry name" value="PAS-like_dom_sf"/>
</dbReference>
<evidence type="ECO:0000256" key="2">
    <source>
        <dbReference type="ARBA" id="ARBA00029447"/>
    </source>
</evidence>
<sequence>MFRRNAPKLPKDDCPEILQSIGRSHILVKIDAAGKVIHVNPAFSKITGRRSDEVVGHPLAAMLRPMDKRATWVEQIHASLSNGEDTSRIFPVISAKGQELWLSGHFSHIGSEASGQEEILLIARDITENHIRRRDNRGQVDAIHRSMAVVEFDLDGTVTDANERFCTTLGYTREELIGKPHGIFVPESEKKSPEYTQFWARLEKGSSESGLVRRVAKGGDDLWLEATYETLKDGDDRPFKVVKYAFDVTAVKNSEAESKALIEAIRNVQAYIEFTPAGEIVSVNDLFCQTFGYTRSELIGQNHKMLVEPGEVASSAYAEFWSDLASGVVKDGNFTRLGKDGNRVHVRGSYNPIRNASGKIEKIIKIAVDATTFHTTALVMSDGLERFAKGDLDIELTTDLGELDPIRRNFNGALAQVRGVLGNVSEKTVDARSEAASITAATNQLARRTEKQAATLEETAAALDELTSSVHESAEYAREARKMASGAADITGRSEKVVQSAMSAMDAISESSTRISSITSTIDDISFQTNLLALNAGVEAARAGDAGRGFAVVASEVRALAVRSSEAAREIAGLITMSGDRVKQGVELVRETGAALQAIDEQVRTIRDRIEQIAGASEDQANQIKGMNESVSSLDQVTQRNAAMAEETSAAVETLEGLVERIGEELAFFRSGTAVSSPTPKETEFRQAS</sequence>
<dbReference type="PROSITE" id="PS50111">
    <property type="entry name" value="CHEMOTAXIS_TRANSDUC_2"/>
    <property type="match status" value="1"/>
</dbReference>
<evidence type="ECO:0000256" key="1">
    <source>
        <dbReference type="ARBA" id="ARBA00022500"/>
    </source>
</evidence>
<dbReference type="Proteomes" id="UP000244912">
    <property type="component" value="Unassembled WGS sequence"/>
</dbReference>
<dbReference type="SMART" id="SM00086">
    <property type="entry name" value="PAC"/>
    <property type="match status" value="3"/>
</dbReference>
<dbReference type="GO" id="GO:0016020">
    <property type="term" value="C:membrane"/>
    <property type="evidence" value="ECO:0007669"/>
    <property type="project" value="InterPro"/>
</dbReference>
<dbReference type="InterPro" id="IPR051310">
    <property type="entry name" value="MCP_chemotaxis"/>
</dbReference>
<feature type="domain" description="HAMP" evidence="6">
    <location>
        <begin position="380"/>
        <end position="422"/>
    </location>
</feature>
<feature type="domain" description="PAS" evidence="5">
    <location>
        <begin position="254"/>
        <end position="309"/>
    </location>
</feature>
<evidence type="ECO:0000259" key="5">
    <source>
        <dbReference type="PROSITE" id="PS50112"/>
    </source>
</evidence>
<dbReference type="EMBL" id="ONZF01000008">
    <property type="protein sequence ID" value="SPJ25288.1"/>
    <property type="molecule type" value="Genomic_DNA"/>
</dbReference>
<dbReference type="GO" id="GO:0007165">
    <property type="term" value="P:signal transduction"/>
    <property type="evidence" value="ECO:0007669"/>
    <property type="project" value="UniProtKB-KW"/>
</dbReference>
<dbReference type="GO" id="GO:0006935">
    <property type="term" value="P:chemotaxis"/>
    <property type="evidence" value="ECO:0007669"/>
    <property type="project" value="UniProtKB-KW"/>
</dbReference>
<keyword evidence="1" id="KW-0145">Chemotaxis</keyword>
<dbReference type="Gene3D" id="1.10.287.950">
    <property type="entry name" value="Methyl-accepting chemotaxis protein"/>
    <property type="match status" value="1"/>
</dbReference>
<dbReference type="PROSITE" id="PS50885">
    <property type="entry name" value="HAMP"/>
    <property type="match status" value="1"/>
</dbReference>
<feature type="domain" description="PAS" evidence="5">
    <location>
        <begin position="149"/>
        <end position="188"/>
    </location>
</feature>
<dbReference type="AlphaFoldDB" id="A0A2R8BYN0"/>
<dbReference type="SMART" id="SM00283">
    <property type="entry name" value="MA"/>
    <property type="match status" value="1"/>
</dbReference>
<evidence type="ECO:0000313" key="8">
    <source>
        <dbReference type="Proteomes" id="UP000244912"/>
    </source>
</evidence>
<dbReference type="RefSeq" id="WP_108895093.1">
    <property type="nucleotide sequence ID" value="NZ_ONZF01000008.1"/>
</dbReference>
<dbReference type="CDD" id="cd11386">
    <property type="entry name" value="MCP_signal"/>
    <property type="match status" value="1"/>
</dbReference>